<evidence type="ECO:0000256" key="4">
    <source>
        <dbReference type="ARBA" id="ARBA00023121"/>
    </source>
</evidence>
<dbReference type="GeneTree" id="ENSGT00940000155295"/>
<dbReference type="OMA" id="GNVPMWF"/>
<dbReference type="Bgee" id="ENSNBRG00000013905">
    <property type="expression patterns" value="Expressed in camera-type eye and 5 other cell types or tissues"/>
</dbReference>
<feature type="compositionally biased region" description="Basic and acidic residues" evidence="8">
    <location>
        <begin position="281"/>
        <end position="293"/>
    </location>
</feature>
<evidence type="ECO:0000256" key="2">
    <source>
        <dbReference type="ARBA" id="ARBA00022448"/>
    </source>
</evidence>
<evidence type="ECO:0000256" key="9">
    <source>
        <dbReference type="SAM" id="SignalP"/>
    </source>
</evidence>
<dbReference type="PROSITE" id="PS01013">
    <property type="entry name" value="OSBP"/>
    <property type="match status" value="1"/>
</dbReference>
<sequence length="440" mass="50724">KKSCLEKSSLCLPLFLLFILLPHRTSLPAPMFSRNDVSIWSILKKCIGMELSKIAMPVVFNEPLSFLQRLTEYMEHTYLIHQANATTDSIERMKCVAAFAVSAVASQWERTGKPFNPLLGETYELIRDDLGFRWMSEQVSHHPPVSAFHAEGLKEDFVFHGSIYPKLKFWGKSIEAEPKGVITLELPKYNEAYTWTNPTCCVHNIIVGQLWIEQYGSVEVLNHKTGERCSMTFKPCGLFGKELHKVEGYILDKSKKKLCAIYGKWTECLYTVDPATFDAHKKTEKKNPDEKKGNKQTSVDEEPEETPPPDTETVQVIPGSELIWKITPRPENSSKFYAFSTFAMQLNELDKRMEGVIPPTDSRLRPDICAMEKGDIDLASAEKKRLEEKQRTARKNRTKSTEEWKVRWFQQGPNPHNKAQDWLYLKGYWDRNYSQLPDIY</sequence>
<keyword evidence="4" id="KW-0446">Lipid-binding</keyword>
<dbReference type="InterPro" id="IPR018494">
    <property type="entry name" value="Oxysterol-bd_CS"/>
</dbReference>
<proteinExistence type="inferred from homology"/>
<reference evidence="10" key="1">
    <citation type="submission" date="2025-08" db="UniProtKB">
        <authorList>
            <consortium name="Ensembl"/>
        </authorList>
    </citation>
    <scope>IDENTIFICATION</scope>
</reference>
<evidence type="ECO:0000313" key="10">
    <source>
        <dbReference type="Ensembl" id="ENSNBRP00000018271.1"/>
    </source>
</evidence>
<dbReference type="FunFam" id="3.30.70.3490:FF:000003">
    <property type="entry name" value="Oxysterol-binding protein"/>
    <property type="match status" value="1"/>
</dbReference>
<organism evidence="10 11">
    <name type="scientific">Neolamprologus brichardi</name>
    <name type="common">Fairy cichlid</name>
    <name type="synonym">Lamprologus brichardi</name>
    <dbReference type="NCBI Taxonomy" id="32507"/>
    <lineage>
        <taxon>Eukaryota</taxon>
        <taxon>Metazoa</taxon>
        <taxon>Chordata</taxon>
        <taxon>Craniata</taxon>
        <taxon>Vertebrata</taxon>
        <taxon>Euteleostomi</taxon>
        <taxon>Actinopterygii</taxon>
        <taxon>Neopterygii</taxon>
        <taxon>Teleostei</taxon>
        <taxon>Neoteleostei</taxon>
        <taxon>Acanthomorphata</taxon>
        <taxon>Ovalentaria</taxon>
        <taxon>Cichlomorphae</taxon>
        <taxon>Cichliformes</taxon>
        <taxon>Cichlidae</taxon>
        <taxon>African cichlids</taxon>
        <taxon>Pseudocrenilabrinae</taxon>
        <taxon>Lamprologini</taxon>
        <taxon>Neolamprologus</taxon>
    </lineage>
</organism>
<dbReference type="FunFam" id="2.40.160.120:FF:000005">
    <property type="entry name" value="Oxysterol-binding protein"/>
    <property type="match status" value="1"/>
</dbReference>
<comment type="similarity">
    <text evidence="1 5">Belongs to the OSBP family.</text>
</comment>
<evidence type="ECO:0000256" key="8">
    <source>
        <dbReference type="SAM" id="MobiDB-lite"/>
    </source>
</evidence>
<dbReference type="GO" id="GO:0006869">
    <property type="term" value="P:lipid transport"/>
    <property type="evidence" value="ECO:0007669"/>
    <property type="project" value="UniProtKB-KW"/>
</dbReference>
<evidence type="ECO:0000256" key="7">
    <source>
        <dbReference type="SAM" id="Coils"/>
    </source>
</evidence>
<dbReference type="GO" id="GO:0015485">
    <property type="term" value="F:cholesterol binding"/>
    <property type="evidence" value="ECO:0007669"/>
    <property type="project" value="TreeGrafter"/>
</dbReference>
<dbReference type="Ensembl" id="ENSNBRT00000018761.1">
    <property type="protein sequence ID" value="ENSNBRP00000018271.1"/>
    <property type="gene ID" value="ENSNBRG00000013905.1"/>
</dbReference>
<keyword evidence="2 6" id="KW-0813">Transport</keyword>
<dbReference type="PANTHER" id="PTHR10972:SF53">
    <property type="entry name" value="OXYSTEROL-BINDING PROTEIN-RELATED PROTEIN 1"/>
    <property type="match status" value="1"/>
</dbReference>
<dbReference type="GO" id="GO:0097038">
    <property type="term" value="C:perinuclear endoplasmic reticulum"/>
    <property type="evidence" value="ECO:0007669"/>
    <property type="project" value="TreeGrafter"/>
</dbReference>
<feature type="signal peptide" evidence="9">
    <location>
        <begin position="1"/>
        <end position="28"/>
    </location>
</feature>
<dbReference type="PANTHER" id="PTHR10972">
    <property type="entry name" value="OXYSTEROL-BINDING PROTEIN-RELATED"/>
    <property type="match status" value="1"/>
</dbReference>
<feature type="coiled-coil region" evidence="7">
    <location>
        <begin position="369"/>
        <end position="403"/>
    </location>
</feature>
<feature type="region of interest" description="Disordered" evidence="8">
    <location>
        <begin position="281"/>
        <end position="314"/>
    </location>
</feature>
<dbReference type="Gene3D" id="3.30.70.3490">
    <property type="match status" value="1"/>
</dbReference>
<dbReference type="AlphaFoldDB" id="A0A3Q4H8W8"/>
<dbReference type="InterPro" id="IPR037239">
    <property type="entry name" value="OSBP_sf"/>
</dbReference>
<dbReference type="GO" id="GO:0005829">
    <property type="term" value="C:cytosol"/>
    <property type="evidence" value="ECO:0007669"/>
    <property type="project" value="TreeGrafter"/>
</dbReference>
<feature type="chain" id="PRO_5018627401" description="Oxysterol-binding protein" evidence="9">
    <location>
        <begin position="29"/>
        <end position="440"/>
    </location>
</feature>
<dbReference type="Gene3D" id="2.40.160.120">
    <property type="match status" value="1"/>
</dbReference>
<dbReference type="GO" id="GO:0005886">
    <property type="term" value="C:plasma membrane"/>
    <property type="evidence" value="ECO:0007669"/>
    <property type="project" value="TreeGrafter"/>
</dbReference>
<dbReference type="SUPFAM" id="SSF144000">
    <property type="entry name" value="Oxysterol-binding protein-like"/>
    <property type="match status" value="1"/>
</dbReference>
<evidence type="ECO:0000256" key="5">
    <source>
        <dbReference type="RuleBase" id="RU003844"/>
    </source>
</evidence>
<name>A0A3Q4H8W8_NEOBR</name>
<keyword evidence="3 6" id="KW-0445">Lipid transport</keyword>
<protein>
    <recommendedName>
        <fullName evidence="6">Oxysterol-binding protein</fullName>
    </recommendedName>
</protein>
<keyword evidence="7" id="KW-0175">Coiled coil</keyword>
<keyword evidence="11" id="KW-1185">Reference proteome</keyword>
<evidence type="ECO:0000256" key="1">
    <source>
        <dbReference type="ARBA" id="ARBA00008842"/>
    </source>
</evidence>
<keyword evidence="9" id="KW-0732">Signal</keyword>
<evidence type="ECO:0000256" key="6">
    <source>
        <dbReference type="RuleBase" id="RU003845"/>
    </source>
</evidence>
<evidence type="ECO:0000256" key="3">
    <source>
        <dbReference type="ARBA" id="ARBA00023055"/>
    </source>
</evidence>
<dbReference type="Proteomes" id="UP000261580">
    <property type="component" value="Unassembled WGS sequence"/>
</dbReference>
<dbReference type="InterPro" id="IPR000648">
    <property type="entry name" value="Oxysterol-bd"/>
</dbReference>
<evidence type="ECO:0000313" key="11">
    <source>
        <dbReference type="Proteomes" id="UP000261580"/>
    </source>
</evidence>
<accession>A0A3Q4H8W8</accession>
<dbReference type="Pfam" id="PF01237">
    <property type="entry name" value="Oxysterol_BP"/>
    <property type="match status" value="1"/>
</dbReference>
<reference evidence="10" key="2">
    <citation type="submission" date="2025-09" db="UniProtKB">
        <authorList>
            <consortium name="Ensembl"/>
        </authorList>
    </citation>
    <scope>IDENTIFICATION</scope>
</reference>